<comment type="caution">
    <text evidence="2">The sequence shown here is derived from an EMBL/GenBank/DDBJ whole genome shotgun (WGS) entry which is preliminary data.</text>
</comment>
<accession>A0AAI8VMN8</accession>
<organism evidence="2 3">
    <name type="scientific">Anthostomella pinea</name>
    <dbReference type="NCBI Taxonomy" id="933095"/>
    <lineage>
        <taxon>Eukaryota</taxon>
        <taxon>Fungi</taxon>
        <taxon>Dikarya</taxon>
        <taxon>Ascomycota</taxon>
        <taxon>Pezizomycotina</taxon>
        <taxon>Sordariomycetes</taxon>
        <taxon>Xylariomycetidae</taxon>
        <taxon>Xylariales</taxon>
        <taxon>Xylariaceae</taxon>
        <taxon>Anthostomella</taxon>
    </lineage>
</organism>
<evidence type="ECO:0000313" key="3">
    <source>
        <dbReference type="Proteomes" id="UP001295740"/>
    </source>
</evidence>
<dbReference type="EMBL" id="CAUWAG010000010">
    <property type="protein sequence ID" value="CAJ2507749.1"/>
    <property type="molecule type" value="Genomic_DNA"/>
</dbReference>
<dbReference type="Proteomes" id="UP001295740">
    <property type="component" value="Unassembled WGS sequence"/>
</dbReference>
<reference evidence="2" key="1">
    <citation type="submission" date="2023-10" db="EMBL/GenBank/DDBJ databases">
        <authorList>
            <person name="Hackl T."/>
        </authorList>
    </citation>
    <scope>NUCLEOTIDE SEQUENCE</scope>
</reference>
<keyword evidence="3" id="KW-1185">Reference proteome</keyword>
<evidence type="ECO:0000313" key="2">
    <source>
        <dbReference type="EMBL" id="CAJ2507749.1"/>
    </source>
</evidence>
<name>A0AAI8VMN8_9PEZI</name>
<dbReference type="AlphaFoldDB" id="A0AAI8VMN8"/>
<proteinExistence type="predicted"/>
<gene>
    <name evidence="2" type="ORF">KHLLAP_LOCUS8217</name>
</gene>
<evidence type="ECO:0000256" key="1">
    <source>
        <dbReference type="SAM" id="MobiDB-lite"/>
    </source>
</evidence>
<protein>
    <submittedName>
        <fullName evidence="2">Uu.00g089350.m01.CDS01</fullName>
    </submittedName>
</protein>
<sequence>MSSTSTTTPEPEPEPKDLAYLHGWTGQKEGPPAEPSSYNNNFRGILVARSHQIRPARCRFAGTALSQSCDNGGSSIIVPTDEPALAYALIPV</sequence>
<feature type="region of interest" description="Disordered" evidence="1">
    <location>
        <begin position="1"/>
        <end position="39"/>
    </location>
</feature>